<protein>
    <submittedName>
        <fullName evidence="4">Egg cell-secreted protein 1.4</fullName>
    </submittedName>
</protein>
<dbReference type="PANTHER" id="PTHR31181:SF67">
    <property type="entry name" value="PROLAMIN-LIKE PROTEIN (DUF1278)"/>
    <property type="match status" value="1"/>
</dbReference>
<dbReference type="STRING" id="906689.A0A2I0WYH5"/>
<evidence type="ECO:0000256" key="2">
    <source>
        <dbReference type="SAM" id="SignalP"/>
    </source>
</evidence>
<sequence>MKTTLELALLLISLSFLVLHALPVENQGSQRKWKWPSPGILPSPILRDPELRECWTHLRKPPGCMSSIYDSSEKGKLLLSLECCDAVKALSNRCFERIFTAKPFQPEFSQQVQVFCASVHGNSPASAPSF</sequence>
<dbReference type="PANTHER" id="PTHR31181">
    <property type="entry name" value="EGG CELL-SECRETED PROTEIN 1.4"/>
    <property type="match status" value="1"/>
</dbReference>
<accession>A0A2I0WYH5</accession>
<evidence type="ECO:0000313" key="5">
    <source>
        <dbReference type="Proteomes" id="UP000233837"/>
    </source>
</evidence>
<evidence type="ECO:0000259" key="3">
    <source>
        <dbReference type="Pfam" id="PF05617"/>
    </source>
</evidence>
<feature type="chain" id="PRO_5014122450" evidence="2">
    <location>
        <begin position="22"/>
        <end position="130"/>
    </location>
</feature>
<dbReference type="GO" id="GO:0080155">
    <property type="term" value="P:regulation of double fertilization forming a zygote and endosperm"/>
    <property type="evidence" value="ECO:0007669"/>
    <property type="project" value="TreeGrafter"/>
</dbReference>
<dbReference type="Pfam" id="PF05617">
    <property type="entry name" value="Prolamin_like"/>
    <property type="match status" value="1"/>
</dbReference>
<reference evidence="4 5" key="2">
    <citation type="journal article" date="2017" name="Nature">
        <title>The Apostasia genome and the evolution of orchids.</title>
        <authorList>
            <person name="Zhang G.Q."/>
            <person name="Liu K.W."/>
            <person name="Li Z."/>
            <person name="Lohaus R."/>
            <person name="Hsiao Y.Y."/>
            <person name="Niu S.C."/>
            <person name="Wang J.Y."/>
            <person name="Lin Y.C."/>
            <person name="Xu Q."/>
            <person name="Chen L.J."/>
            <person name="Yoshida K."/>
            <person name="Fujiwara S."/>
            <person name="Wang Z.W."/>
            <person name="Zhang Y.Q."/>
            <person name="Mitsuda N."/>
            <person name="Wang M."/>
            <person name="Liu G.H."/>
            <person name="Pecoraro L."/>
            <person name="Huang H.X."/>
            <person name="Xiao X.J."/>
            <person name="Lin M."/>
            <person name="Wu X.Y."/>
            <person name="Wu W.L."/>
            <person name="Chen Y.Y."/>
            <person name="Chang S.B."/>
            <person name="Sakamoto S."/>
            <person name="Ohme-Takagi M."/>
            <person name="Yagi M."/>
            <person name="Zeng S.J."/>
            <person name="Shen C.Y."/>
            <person name="Yeh C.M."/>
            <person name="Luo Y.B."/>
            <person name="Tsai W.C."/>
            <person name="Van de Peer Y."/>
            <person name="Liu Z.J."/>
        </authorList>
    </citation>
    <scope>NUCLEOTIDE SEQUENCE [LARGE SCALE GENOMIC DNA]</scope>
    <source>
        <tissue evidence="4">The whole plant</tissue>
    </source>
</reference>
<keyword evidence="5" id="KW-1185">Reference proteome</keyword>
<name>A0A2I0WYH5_9ASPA</name>
<dbReference type="EMBL" id="KZ502321">
    <property type="protein sequence ID" value="PKU80708.1"/>
    <property type="molecule type" value="Genomic_DNA"/>
</dbReference>
<feature type="domain" description="Prolamin-like" evidence="3">
    <location>
        <begin position="53"/>
        <end position="116"/>
    </location>
</feature>
<dbReference type="InterPro" id="IPR008502">
    <property type="entry name" value="Prolamin-like"/>
</dbReference>
<proteinExistence type="predicted"/>
<organism evidence="4 5">
    <name type="scientific">Dendrobium catenatum</name>
    <dbReference type="NCBI Taxonomy" id="906689"/>
    <lineage>
        <taxon>Eukaryota</taxon>
        <taxon>Viridiplantae</taxon>
        <taxon>Streptophyta</taxon>
        <taxon>Embryophyta</taxon>
        <taxon>Tracheophyta</taxon>
        <taxon>Spermatophyta</taxon>
        <taxon>Magnoliopsida</taxon>
        <taxon>Liliopsida</taxon>
        <taxon>Asparagales</taxon>
        <taxon>Orchidaceae</taxon>
        <taxon>Epidendroideae</taxon>
        <taxon>Malaxideae</taxon>
        <taxon>Dendrobiinae</taxon>
        <taxon>Dendrobium</taxon>
    </lineage>
</organism>
<dbReference type="GO" id="GO:2000008">
    <property type="term" value="P:regulation of protein localization to cell surface"/>
    <property type="evidence" value="ECO:0007669"/>
    <property type="project" value="TreeGrafter"/>
</dbReference>
<dbReference type="GO" id="GO:0031982">
    <property type="term" value="C:vesicle"/>
    <property type="evidence" value="ECO:0007669"/>
    <property type="project" value="TreeGrafter"/>
</dbReference>
<dbReference type="AlphaFoldDB" id="A0A2I0WYH5"/>
<keyword evidence="1 2" id="KW-0732">Signal</keyword>
<evidence type="ECO:0000313" key="4">
    <source>
        <dbReference type="EMBL" id="PKU80708.1"/>
    </source>
</evidence>
<evidence type="ECO:0000256" key="1">
    <source>
        <dbReference type="ARBA" id="ARBA00022729"/>
    </source>
</evidence>
<dbReference type="Proteomes" id="UP000233837">
    <property type="component" value="Unassembled WGS sequence"/>
</dbReference>
<gene>
    <name evidence="4" type="primary">EC1.4</name>
    <name evidence="4" type="ORF">MA16_Dca024682</name>
</gene>
<dbReference type="GO" id="GO:0005576">
    <property type="term" value="C:extracellular region"/>
    <property type="evidence" value="ECO:0007669"/>
    <property type="project" value="TreeGrafter"/>
</dbReference>
<reference evidence="4 5" key="1">
    <citation type="journal article" date="2016" name="Sci. Rep.">
        <title>The Dendrobium catenatum Lindl. genome sequence provides insights into polysaccharide synthase, floral development and adaptive evolution.</title>
        <authorList>
            <person name="Zhang G.Q."/>
            <person name="Xu Q."/>
            <person name="Bian C."/>
            <person name="Tsai W.C."/>
            <person name="Yeh C.M."/>
            <person name="Liu K.W."/>
            <person name="Yoshida K."/>
            <person name="Zhang L.S."/>
            <person name="Chang S.B."/>
            <person name="Chen F."/>
            <person name="Shi Y."/>
            <person name="Su Y.Y."/>
            <person name="Zhang Y.Q."/>
            <person name="Chen L.J."/>
            <person name="Yin Y."/>
            <person name="Lin M."/>
            <person name="Huang H."/>
            <person name="Deng H."/>
            <person name="Wang Z.W."/>
            <person name="Zhu S.L."/>
            <person name="Zhao X."/>
            <person name="Deng C."/>
            <person name="Niu S.C."/>
            <person name="Huang J."/>
            <person name="Wang M."/>
            <person name="Liu G.H."/>
            <person name="Yang H.J."/>
            <person name="Xiao X.J."/>
            <person name="Hsiao Y.Y."/>
            <person name="Wu W.L."/>
            <person name="Chen Y.Y."/>
            <person name="Mitsuda N."/>
            <person name="Ohme-Takagi M."/>
            <person name="Luo Y.B."/>
            <person name="Van de Peer Y."/>
            <person name="Liu Z.J."/>
        </authorList>
    </citation>
    <scope>NUCLEOTIDE SEQUENCE [LARGE SCALE GENOMIC DNA]</scope>
    <source>
        <tissue evidence="4">The whole plant</tissue>
    </source>
</reference>
<feature type="signal peptide" evidence="2">
    <location>
        <begin position="1"/>
        <end position="21"/>
    </location>
</feature>
<dbReference type="GO" id="GO:0009567">
    <property type="term" value="P:double fertilization forming a zygote and endosperm"/>
    <property type="evidence" value="ECO:0007669"/>
    <property type="project" value="TreeGrafter"/>
</dbReference>